<feature type="region of interest" description="Disordered" evidence="12">
    <location>
        <begin position="452"/>
        <end position="473"/>
    </location>
</feature>
<dbReference type="Proteomes" id="UP000677054">
    <property type="component" value="Unassembled WGS sequence"/>
</dbReference>
<dbReference type="PANTHER" id="PTHR16036">
    <property type="entry name" value="ANKYRIN REPEAT AND ZINC FINGER DOMAIN-CONTAINING PROTEIN 1"/>
    <property type="match status" value="1"/>
</dbReference>
<dbReference type="InterPro" id="IPR002110">
    <property type="entry name" value="Ankyrin_rpt"/>
</dbReference>
<feature type="region of interest" description="Disordered" evidence="12">
    <location>
        <begin position="1"/>
        <end position="35"/>
    </location>
</feature>
<dbReference type="GO" id="GO:0016787">
    <property type="term" value="F:hydrolase activity"/>
    <property type="evidence" value="ECO:0007669"/>
    <property type="project" value="UniProtKB-KW"/>
</dbReference>
<dbReference type="PROSITE" id="PS52044">
    <property type="entry name" value="VLRF1"/>
    <property type="match status" value="1"/>
</dbReference>
<dbReference type="Gene3D" id="1.25.40.20">
    <property type="entry name" value="Ankyrin repeat-containing domain"/>
    <property type="match status" value="1"/>
</dbReference>
<evidence type="ECO:0000256" key="2">
    <source>
        <dbReference type="ARBA" id="ARBA00009262"/>
    </source>
</evidence>
<keyword evidence="3 11" id="KW-0963">Cytoplasm</keyword>
<evidence type="ECO:0000256" key="7">
    <source>
        <dbReference type="ARBA" id="ARBA00022801"/>
    </source>
</evidence>
<keyword evidence="5" id="KW-0677">Repeat</keyword>
<gene>
    <name evidence="14" type="ORF">DSTB1V02_LOCUS7332</name>
</gene>
<dbReference type="PANTHER" id="PTHR16036:SF2">
    <property type="entry name" value="TRNA ENDONUCLEASE ANKZF1"/>
    <property type="match status" value="1"/>
</dbReference>
<feature type="compositionally biased region" description="Basic and acidic residues" evidence="12">
    <location>
        <begin position="1"/>
        <end position="19"/>
    </location>
</feature>
<dbReference type="PROSITE" id="PS50297">
    <property type="entry name" value="ANK_REP_REGION"/>
    <property type="match status" value="1"/>
</dbReference>
<dbReference type="EMBL" id="LR900990">
    <property type="protein sequence ID" value="CAD7247501.1"/>
    <property type="molecule type" value="Genomic_DNA"/>
</dbReference>
<evidence type="ECO:0000256" key="11">
    <source>
        <dbReference type="PROSITE-ProRule" id="PRU01389"/>
    </source>
</evidence>
<evidence type="ECO:0000313" key="15">
    <source>
        <dbReference type="Proteomes" id="UP000677054"/>
    </source>
</evidence>
<keyword evidence="7 11" id="KW-0378">Hydrolase</keyword>
<feature type="active site" evidence="11">
    <location>
        <position position="263"/>
    </location>
</feature>
<dbReference type="PROSITE" id="PS00028">
    <property type="entry name" value="ZINC_FINGER_C2H2_1"/>
    <property type="match status" value="1"/>
</dbReference>
<proteinExistence type="inferred from homology"/>
<evidence type="ECO:0000259" key="13">
    <source>
        <dbReference type="PROSITE" id="PS52044"/>
    </source>
</evidence>
<evidence type="ECO:0000256" key="3">
    <source>
        <dbReference type="ARBA" id="ARBA00022490"/>
    </source>
</evidence>
<evidence type="ECO:0000256" key="1">
    <source>
        <dbReference type="ARBA" id="ARBA00004496"/>
    </source>
</evidence>
<dbReference type="GO" id="GO:0005737">
    <property type="term" value="C:cytoplasm"/>
    <property type="evidence" value="ECO:0007669"/>
    <property type="project" value="UniProtKB-SubCell"/>
</dbReference>
<dbReference type="InterPro" id="IPR041175">
    <property type="entry name" value="VLRF1/Vms1"/>
</dbReference>
<comment type="domain">
    <text evidence="11">The VLRF1 domain mediates binding to the 60S ribosomal subunit.</text>
</comment>
<comment type="subcellular location">
    <subcellularLocation>
        <location evidence="1">Cytoplasm</location>
    </subcellularLocation>
</comment>
<evidence type="ECO:0000256" key="12">
    <source>
        <dbReference type="SAM" id="MobiDB-lite"/>
    </source>
</evidence>
<protein>
    <recommendedName>
        <fullName evidence="13">VLRF1 domain-containing protein</fullName>
    </recommendedName>
</protein>
<accession>A0A7R8XHV7</accession>
<evidence type="ECO:0000256" key="9">
    <source>
        <dbReference type="ARBA" id="ARBA00023054"/>
    </source>
</evidence>
<dbReference type="OrthoDB" id="429841at2759"/>
<dbReference type="AlphaFoldDB" id="A0A7R8XHV7"/>
<keyword evidence="6 11" id="KW-0255">Endonuclease</keyword>
<sequence>MVGETEEKSKASVREEKGGKRGQKSRPGVPETRSGKVSLCDSLAAGRLLQGLTLFSPSASSSCFAISAPCEENAQERMEERLAWKVPEAMQCSACNISFPTREDQVQHYRLDWHRFNLKLSLFGKPAISEDAFEAKLDGELSSISGSEESEEEEENRESSLPLQKNKEGRDSMLPGGQGKVCFQNKDGHILCLHRCLLHPKKAPVESERDLINLAQTATDRMTWAILLLSGGHFAGAIFRGSECVAHKTFHAYTTRAKQGGTQSTKDSKASTHFRSAGASLRRYNEASLIAHIQVLLRSWKEVLEGCDLVFYRAGVQGNKVFFGGKDPVLKKEDPHLRTLPVVIRRPTFAEVKRVHCLLSTLDCLGLASEVTKVCQEKGKKSSRARQVEARSSPNRPLPEGILVLAREQGPCDIEESLKGDSLIAMETGTALSQLQLDFTHLSHDCGIGKSPWEEADSGNGKNTEQLHTAKGKDNMDELYTSVKTNNGYAFSTCLDSMDDAMLAVNGEVGDPERPCHLLHVASDAGSLETLKLLLEVGADPTLPDFWGRVPYDVAKDKDTRNVFRRFMAAHPLRYDYVKAKVPSGLTSEMEDKQREKRKAQRTAKKEMQKEKKKGKEKEKREGKERDVFLQLPSSDKVQTLTLYHHLHWKHDHAIDVSVD</sequence>
<feature type="domain" description="VLRF1" evidence="13">
    <location>
        <begin position="220"/>
        <end position="362"/>
    </location>
</feature>
<dbReference type="Pfam" id="PF18826">
    <property type="entry name" value="bVLRF1"/>
    <property type="match status" value="1"/>
</dbReference>
<feature type="repeat" description="ANK" evidence="10">
    <location>
        <begin position="519"/>
        <end position="546"/>
    </location>
</feature>
<keyword evidence="15" id="KW-1185">Reference proteome</keyword>
<comment type="similarity">
    <text evidence="2 11">Belongs to the ANKZF1/VMS1 family.</text>
</comment>
<organism evidence="14">
    <name type="scientific">Darwinula stevensoni</name>
    <dbReference type="NCBI Taxonomy" id="69355"/>
    <lineage>
        <taxon>Eukaryota</taxon>
        <taxon>Metazoa</taxon>
        <taxon>Ecdysozoa</taxon>
        <taxon>Arthropoda</taxon>
        <taxon>Crustacea</taxon>
        <taxon>Oligostraca</taxon>
        <taxon>Ostracoda</taxon>
        <taxon>Podocopa</taxon>
        <taxon>Podocopida</taxon>
        <taxon>Darwinulocopina</taxon>
        <taxon>Darwinuloidea</taxon>
        <taxon>Darwinulidae</taxon>
        <taxon>Darwinula</taxon>
    </lineage>
</organism>
<evidence type="ECO:0000256" key="4">
    <source>
        <dbReference type="ARBA" id="ARBA00022722"/>
    </source>
</evidence>
<feature type="region of interest" description="Disordered" evidence="12">
    <location>
        <begin position="142"/>
        <end position="171"/>
    </location>
</feature>
<feature type="region of interest" description="Disordered" evidence="12">
    <location>
        <begin position="586"/>
        <end position="631"/>
    </location>
</feature>
<keyword evidence="9" id="KW-0175">Coiled coil</keyword>
<keyword evidence="8 10" id="KW-0040">ANK repeat</keyword>
<name>A0A7R8XHV7_9CRUS</name>
<evidence type="ECO:0000256" key="5">
    <source>
        <dbReference type="ARBA" id="ARBA00022737"/>
    </source>
</evidence>
<dbReference type="InterPro" id="IPR036770">
    <property type="entry name" value="Ankyrin_rpt-contain_sf"/>
</dbReference>
<evidence type="ECO:0000313" key="14">
    <source>
        <dbReference type="EMBL" id="CAD7247501.1"/>
    </source>
</evidence>
<dbReference type="GO" id="GO:0004519">
    <property type="term" value="F:endonuclease activity"/>
    <property type="evidence" value="ECO:0007669"/>
    <property type="project" value="UniProtKB-KW"/>
</dbReference>
<reference evidence="14" key="1">
    <citation type="submission" date="2020-11" db="EMBL/GenBank/DDBJ databases">
        <authorList>
            <person name="Tran Van P."/>
        </authorList>
    </citation>
    <scope>NUCLEOTIDE SEQUENCE</scope>
</reference>
<feature type="compositionally biased region" description="Basic and acidic residues" evidence="12">
    <location>
        <begin position="604"/>
        <end position="628"/>
    </location>
</feature>
<evidence type="ECO:0000256" key="8">
    <source>
        <dbReference type="ARBA" id="ARBA00023043"/>
    </source>
</evidence>
<evidence type="ECO:0000256" key="6">
    <source>
        <dbReference type="ARBA" id="ARBA00022759"/>
    </source>
</evidence>
<evidence type="ECO:0000256" key="10">
    <source>
        <dbReference type="PROSITE-ProRule" id="PRU00023"/>
    </source>
</evidence>
<dbReference type="SUPFAM" id="SSF48403">
    <property type="entry name" value="Ankyrin repeat"/>
    <property type="match status" value="1"/>
</dbReference>
<dbReference type="InterPro" id="IPR047139">
    <property type="entry name" value="ANKZ1/VMS1"/>
</dbReference>
<keyword evidence="4 11" id="KW-0540">Nuclease</keyword>
<dbReference type="InterPro" id="IPR013087">
    <property type="entry name" value="Znf_C2H2_type"/>
</dbReference>
<dbReference type="GO" id="GO:0036503">
    <property type="term" value="P:ERAD pathway"/>
    <property type="evidence" value="ECO:0007669"/>
    <property type="project" value="TreeGrafter"/>
</dbReference>
<dbReference type="PROSITE" id="PS50088">
    <property type="entry name" value="ANK_REPEAT"/>
    <property type="match status" value="1"/>
</dbReference>
<dbReference type="EMBL" id="CAJPEV010001473">
    <property type="protein sequence ID" value="CAG0892862.1"/>
    <property type="molecule type" value="Genomic_DNA"/>
</dbReference>